<dbReference type="PATRIC" id="fig|1235802.3.peg.1158"/>
<evidence type="ECO:0000256" key="1">
    <source>
        <dbReference type="SAM" id="Coils"/>
    </source>
</evidence>
<gene>
    <name evidence="2" type="ORF">C823_01079</name>
</gene>
<proteinExistence type="predicted"/>
<comment type="caution">
    <text evidence="2">The sequence shown here is derived from an EMBL/GenBank/DDBJ whole genome shotgun (WGS) entry which is preliminary data.</text>
</comment>
<keyword evidence="3" id="KW-1185">Reference proteome</keyword>
<dbReference type="AlphaFoldDB" id="N2B865"/>
<keyword evidence="1" id="KW-0175">Coiled coil</keyword>
<sequence length="136" mass="15358">MRVTNISRKIISIFGKTLLPGEDVKLDNVDESNPTIQFYLKAKVLAVGNTSAAQMKISDTGETEREKIAREAVEKYKQEQEEYRKKAEEKENEIKAVKGMKKKEDLIKKAIGLGLEFSDSDSADMLREKIIHALNA</sequence>
<name>N2B865_9FIRM</name>
<feature type="coiled-coil region" evidence="1">
    <location>
        <begin position="66"/>
        <end position="100"/>
    </location>
</feature>
<dbReference type="STRING" id="1235802.C823_01079"/>
<reference evidence="2 3" key="1">
    <citation type="journal article" date="2014" name="Genome Announc.">
        <title>Draft genome sequences of the altered schaedler flora, a defined bacterial community from gnotobiotic mice.</title>
        <authorList>
            <person name="Wannemuehler M.J."/>
            <person name="Overstreet A.M."/>
            <person name="Ward D.V."/>
            <person name="Phillips G.J."/>
        </authorList>
    </citation>
    <scope>NUCLEOTIDE SEQUENCE [LARGE SCALE GENOMIC DNA]</scope>
    <source>
        <strain evidence="2 3">ASF492</strain>
    </source>
</reference>
<dbReference type="Proteomes" id="UP000012589">
    <property type="component" value="Unassembled WGS sequence"/>
</dbReference>
<accession>N2B865</accession>
<dbReference type="eggNOG" id="ENOG5034A28">
    <property type="taxonomic scope" value="Bacteria"/>
</dbReference>
<evidence type="ECO:0000313" key="3">
    <source>
        <dbReference type="Proteomes" id="UP000012589"/>
    </source>
</evidence>
<dbReference type="OrthoDB" id="10012148at2"/>
<dbReference type="HOGENOM" id="CLU_1923986_0_0_9"/>
<protein>
    <submittedName>
        <fullName evidence="2">Uncharacterized protein</fullName>
    </submittedName>
</protein>
<evidence type="ECO:0000313" key="2">
    <source>
        <dbReference type="EMBL" id="EMZ34698.1"/>
    </source>
</evidence>
<dbReference type="EMBL" id="AQFT01000033">
    <property type="protein sequence ID" value="EMZ34698.1"/>
    <property type="molecule type" value="Genomic_DNA"/>
</dbReference>
<organism evidence="2 3">
    <name type="scientific">Eubacterium plexicaudatum ASF492</name>
    <dbReference type="NCBI Taxonomy" id="1235802"/>
    <lineage>
        <taxon>Bacteria</taxon>
        <taxon>Bacillati</taxon>
        <taxon>Bacillota</taxon>
        <taxon>Clostridia</taxon>
        <taxon>Eubacteriales</taxon>
        <taxon>Eubacteriaceae</taxon>
        <taxon>Eubacterium</taxon>
    </lineage>
</organism>